<reference evidence="6" key="1">
    <citation type="journal article" date="2019" name="Int. J. Syst. Evol. Microbiol.">
        <title>The Global Catalogue of Microorganisms (GCM) 10K type strain sequencing project: providing services to taxonomists for standard genome sequencing and annotation.</title>
        <authorList>
            <consortium name="The Broad Institute Genomics Platform"/>
            <consortium name="The Broad Institute Genome Sequencing Center for Infectious Disease"/>
            <person name="Wu L."/>
            <person name="Ma J."/>
        </authorList>
    </citation>
    <scope>NUCLEOTIDE SEQUENCE [LARGE SCALE GENOMIC DNA]</scope>
    <source>
        <strain evidence="6">CGMCC 1.12237</strain>
    </source>
</reference>
<gene>
    <name evidence="5" type="ORF">ACFPM4_04755</name>
</gene>
<keyword evidence="1" id="KW-0805">Transcription regulation</keyword>
<dbReference type="InterPro" id="IPR011051">
    <property type="entry name" value="RmlC_Cupin_sf"/>
</dbReference>
<dbReference type="PROSITE" id="PS01124">
    <property type="entry name" value="HTH_ARAC_FAMILY_2"/>
    <property type="match status" value="1"/>
</dbReference>
<evidence type="ECO:0000259" key="4">
    <source>
        <dbReference type="PROSITE" id="PS01124"/>
    </source>
</evidence>
<dbReference type="PANTHER" id="PTHR43280">
    <property type="entry name" value="ARAC-FAMILY TRANSCRIPTIONAL REGULATOR"/>
    <property type="match status" value="1"/>
</dbReference>
<feature type="domain" description="HTH araC/xylS-type" evidence="4">
    <location>
        <begin position="156"/>
        <end position="254"/>
    </location>
</feature>
<name>A0ABW0LFE2_9BACI</name>
<dbReference type="InterPro" id="IPR014710">
    <property type="entry name" value="RmlC-like_jellyroll"/>
</dbReference>
<dbReference type="InterPro" id="IPR013096">
    <property type="entry name" value="Cupin_2"/>
</dbReference>
<dbReference type="InterPro" id="IPR020449">
    <property type="entry name" value="Tscrpt_reg_AraC-type_HTH"/>
</dbReference>
<dbReference type="SUPFAM" id="SSF51182">
    <property type="entry name" value="RmlC-like cupins"/>
    <property type="match status" value="1"/>
</dbReference>
<organism evidence="5 6">
    <name type="scientific">Lederbergia graminis</name>
    <dbReference type="NCBI Taxonomy" id="735518"/>
    <lineage>
        <taxon>Bacteria</taxon>
        <taxon>Bacillati</taxon>
        <taxon>Bacillota</taxon>
        <taxon>Bacilli</taxon>
        <taxon>Bacillales</taxon>
        <taxon>Bacillaceae</taxon>
        <taxon>Lederbergia</taxon>
    </lineage>
</organism>
<dbReference type="RefSeq" id="WP_382348340.1">
    <property type="nucleotide sequence ID" value="NZ_JBHSMC010000003.1"/>
</dbReference>
<dbReference type="InterPro" id="IPR018060">
    <property type="entry name" value="HTH_AraC"/>
</dbReference>
<evidence type="ECO:0000313" key="5">
    <source>
        <dbReference type="EMBL" id="MFC5464065.1"/>
    </source>
</evidence>
<keyword evidence="6" id="KW-1185">Reference proteome</keyword>
<keyword evidence="2" id="KW-0238">DNA-binding</keyword>
<keyword evidence="3" id="KW-0804">Transcription</keyword>
<evidence type="ECO:0000313" key="6">
    <source>
        <dbReference type="Proteomes" id="UP001596147"/>
    </source>
</evidence>
<dbReference type="PROSITE" id="PS00041">
    <property type="entry name" value="HTH_ARAC_FAMILY_1"/>
    <property type="match status" value="1"/>
</dbReference>
<evidence type="ECO:0000256" key="2">
    <source>
        <dbReference type="ARBA" id="ARBA00023125"/>
    </source>
</evidence>
<dbReference type="Gene3D" id="2.60.120.10">
    <property type="entry name" value="Jelly Rolls"/>
    <property type="match status" value="1"/>
</dbReference>
<protein>
    <submittedName>
        <fullName evidence="5">Helix-turn-helix domain-containing protein</fullName>
    </submittedName>
</protein>
<dbReference type="SUPFAM" id="SSF46689">
    <property type="entry name" value="Homeodomain-like"/>
    <property type="match status" value="1"/>
</dbReference>
<dbReference type="PRINTS" id="PR00032">
    <property type="entry name" value="HTHARAC"/>
</dbReference>
<dbReference type="InterPro" id="IPR009057">
    <property type="entry name" value="Homeodomain-like_sf"/>
</dbReference>
<proteinExistence type="predicted"/>
<dbReference type="Gene3D" id="1.10.10.60">
    <property type="entry name" value="Homeodomain-like"/>
    <property type="match status" value="2"/>
</dbReference>
<dbReference type="Proteomes" id="UP001596147">
    <property type="component" value="Unassembled WGS sequence"/>
</dbReference>
<dbReference type="PANTHER" id="PTHR43280:SF2">
    <property type="entry name" value="HTH-TYPE TRANSCRIPTIONAL REGULATOR EXSA"/>
    <property type="match status" value="1"/>
</dbReference>
<dbReference type="Pfam" id="PF12833">
    <property type="entry name" value="HTH_18"/>
    <property type="match status" value="1"/>
</dbReference>
<accession>A0ABW0LFE2</accession>
<sequence>MVVVEGVYYDVEPSWSVKKGFGFNTIVYVMDGKVVYTINNKRLTVEKGEFLYIPSQVERSWMNHPEGPHKKYTVIFSWENDFTEIPPFFNKEAIFKFKPRNTSYYEQRLAFLNIQWLGKRNLYEELSCNITFELILLISQERLEWHTSPVKERTARKIQEYILNNYRRTITIEELAEVGDITPNYVTVLFKEVIGITPIQYIHQTRVNAALNLLTTTEMTVREVAEYLGYSDQAHFSRIFKKWMGTAPTNIKTQ</sequence>
<comment type="caution">
    <text evidence="5">The sequence shown here is derived from an EMBL/GenBank/DDBJ whole genome shotgun (WGS) entry which is preliminary data.</text>
</comment>
<dbReference type="EMBL" id="JBHSMC010000003">
    <property type="protein sequence ID" value="MFC5464065.1"/>
    <property type="molecule type" value="Genomic_DNA"/>
</dbReference>
<evidence type="ECO:0000256" key="3">
    <source>
        <dbReference type="ARBA" id="ARBA00023163"/>
    </source>
</evidence>
<evidence type="ECO:0000256" key="1">
    <source>
        <dbReference type="ARBA" id="ARBA00023015"/>
    </source>
</evidence>
<dbReference type="Pfam" id="PF07883">
    <property type="entry name" value="Cupin_2"/>
    <property type="match status" value="1"/>
</dbReference>
<dbReference type="InterPro" id="IPR018062">
    <property type="entry name" value="HTH_AraC-typ_CS"/>
</dbReference>
<dbReference type="SMART" id="SM00342">
    <property type="entry name" value="HTH_ARAC"/>
    <property type="match status" value="1"/>
</dbReference>